<dbReference type="Pfam" id="PF03108">
    <property type="entry name" value="DBD_Tnp_Mut"/>
    <property type="match status" value="1"/>
</dbReference>
<feature type="compositionally biased region" description="Polar residues" evidence="2">
    <location>
        <begin position="229"/>
        <end position="242"/>
    </location>
</feature>
<feature type="domain" description="MULE transposase" evidence="4">
    <location>
        <begin position="577"/>
        <end position="675"/>
    </location>
</feature>
<name>A0AAD8QQY1_LOLMU</name>
<dbReference type="InterPro" id="IPR004332">
    <property type="entry name" value="Transposase_MuDR"/>
</dbReference>
<evidence type="ECO:0000313" key="6">
    <source>
        <dbReference type="Proteomes" id="UP001231189"/>
    </source>
</evidence>
<evidence type="ECO:0000313" key="5">
    <source>
        <dbReference type="EMBL" id="KAK1607087.1"/>
    </source>
</evidence>
<keyword evidence="6" id="KW-1185">Reference proteome</keyword>
<dbReference type="Proteomes" id="UP001231189">
    <property type="component" value="Unassembled WGS sequence"/>
</dbReference>
<feature type="region of interest" description="Disordered" evidence="2">
    <location>
        <begin position="891"/>
        <end position="911"/>
    </location>
</feature>
<accession>A0AAD8QQY1</accession>
<evidence type="ECO:0000256" key="1">
    <source>
        <dbReference type="SAM" id="Coils"/>
    </source>
</evidence>
<feature type="region of interest" description="Disordered" evidence="2">
    <location>
        <begin position="208"/>
        <end position="269"/>
    </location>
</feature>
<gene>
    <name evidence="5" type="ORF">QYE76_030760</name>
</gene>
<evidence type="ECO:0000256" key="2">
    <source>
        <dbReference type="SAM" id="MobiDB-lite"/>
    </source>
</evidence>
<proteinExistence type="predicted"/>
<feature type="coiled-coil region" evidence="1">
    <location>
        <begin position="953"/>
        <end position="1018"/>
    </location>
</feature>
<dbReference type="EMBL" id="JAUUTY010000007">
    <property type="protein sequence ID" value="KAK1607087.1"/>
    <property type="molecule type" value="Genomic_DNA"/>
</dbReference>
<feature type="domain" description="Transposase MuDR plant" evidence="3">
    <location>
        <begin position="369"/>
        <end position="421"/>
    </location>
</feature>
<dbReference type="PANTHER" id="PTHR31973">
    <property type="entry name" value="POLYPROTEIN, PUTATIVE-RELATED"/>
    <property type="match status" value="1"/>
</dbReference>
<dbReference type="InterPro" id="IPR018289">
    <property type="entry name" value="MULE_transposase_dom"/>
</dbReference>
<reference evidence="5" key="1">
    <citation type="submission" date="2023-07" db="EMBL/GenBank/DDBJ databases">
        <title>A chromosome-level genome assembly of Lolium multiflorum.</title>
        <authorList>
            <person name="Chen Y."/>
            <person name="Copetti D."/>
            <person name="Kolliker R."/>
            <person name="Studer B."/>
        </authorList>
    </citation>
    <scope>NUCLEOTIDE SEQUENCE</scope>
    <source>
        <strain evidence="5">02402/16</strain>
        <tissue evidence="5">Leaf</tissue>
    </source>
</reference>
<comment type="caution">
    <text evidence="5">The sequence shown here is derived from an EMBL/GenBank/DDBJ whole genome shotgun (WGS) entry which is preliminary data.</text>
</comment>
<dbReference type="InterPro" id="IPR021109">
    <property type="entry name" value="Peptidase_aspartic_dom_sf"/>
</dbReference>
<feature type="compositionally biased region" description="Acidic residues" evidence="2">
    <location>
        <begin position="249"/>
        <end position="261"/>
    </location>
</feature>
<keyword evidence="1" id="KW-0175">Coiled coil</keyword>
<dbReference type="PANTHER" id="PTHR31973:SF195">
    <property type="entry name" value="MUDR FAMILY TRANSPOSASE"/>
    <property type="match status" value="1"/>
</dbReference>
<dbReference type="Gene3D" id="2.40.70.10">
    <property type="entry name" value="Acid Proteases"/>
    <property type="match status" value="1"/>
</dbReference>
<dbReference type="CDD" id="cd00303">
    <property type="entry name" value="retropepsin_like"/>
    <property type="match status" value="1"/>
</dbReference>
<evidence type="ECO:0000259" key="4">
    <source>
        <dbReference type="Pfam" id="PF10551"/>
    </source>
</evidence>
<feature type="compositionally biased region" description="Acidic residues" evidence="2">
    <location>
        <begin position="293"/>
        <end position="307"/>
    </location>
</feature>
<feature type="region of interest" description="Disordered" evidence="2">
    <location>
        <begin position="287"/>
        <end position="308"/>
    </location>
</feature>
<sequence length="1582" mass="179126">MPMWRPSGRRHTPIRRGPPMLSWVSRSDVAARVAPLTPAPHVESVAPLGRAPHIHLSLAARAQPARPSSSFFLPLFVLSPHRRPTLSPPLPPTKSTTKSSDLSVEIVPNSFLEGNIEPDPEEVDLVFDLSPSFAEVVAQVRVELNWNEPNDGVELEGRHNVGFGMHTRWKTMRINSEQRWSVYKETVAGSQDKALELFATKTVDARIELDLNRPSSPVRERSPPPMSQEEATQSPIVQSPIAQQPPLDNEYDEHDDGDDGFEMNGNNIGDLDKYWTQEEMDHSIPYSRCYASDSDDDGPEEEVDEDGLTAKEAERAEIFKKVTGRDIRVPLFRDVSLADGAVVDGGKSFLLGARPISKRDVDATTAMISKGLTFDTFLELKIWLKEFSIKHHRPYIVVHSDLKKRYTLKCVDKRCPWVVRARPFKKGPSWHITSCVATHMCRGPKLDGKDAQPDHRQLTSEFIAYKLSAEISSLPIMSIKSVQDTVKSRFAYDVKYGKAWKAKQAAFKMLYGDWEEAYNRVPRLLLAMAATNPGMVHVVEPSATKMTLHDGKRVRVFHRAFWSFEQCTRAFEHCRPVIAVDGTFLTGQYKGTLLVAIANDASNRLVPLAFALVEIENNDNWEWFFHILRTRVIPPSKEVCVISDRHQGILNAVELAIPGHAPLHHRWCMRHFCANFYRACKSKELSDLLQDCCLAYSERRFANLYNGLLKHKDLNAGGQEFLHRHLIFNSKWARAYDEDGRRYGQMTSNMAECFNNVLKGVRALPVTAIIQYTFEKLNVYFQNYTDETEKEIANNCEFPTKVQEFMDFQARKADSQTATCYDNVDWVYQVNEPGGTTQGGVQHGGRAFRVSLKTCECTCMATQPTKGKGAWEGNDKEESVWEEAVRTVRKREKEEAARKEKEEHEKKMAERARMQRGYEEYLLRNKRRNDKLKAERDREARAKFLRSCQLEQIARERANRMHLEEVAREAERIKEERAQMEDAKTEERHHFFDSVVQLARDIREKEELAEESKKKKARGREPLPRSDVPLAMFHVGAGFTGVAPHYIPPPTTFTCFLAPTGLNFSSRNLLDSAAGGTFMSITLGAATKLLDDMMINYSEWHTERTPQGKKVNSVEETSSLGDKIDAIMSMLANGRSHIDPNNVPLASLVAQEENVDVNFIKNNNFNNNAYRNNYGNNNFRPYPSNNGNGYGNSYNNNKSVPSGLEVMLKEFISTQTAFNKTVEEKLSKIDILASKVDSLALDVDLLKWKVMPEKVEDARFAKTNAIQVQINDNIRLLAELHARWDREEKEKLAKENNVAKVWTITTTSNVDSSHVAAPPTINGKIIGVGNVSTPSAKRTKLPETAETAVCEKPEIFQNIGDNDSIAVEHNGLDFDDCHITEVIKFLQKLARSPNASAINLAFTKHITNALIKAREEKLKLEASIPRKLEDGWEPIIKMKFNDFECNALCDLGASISVMPKKIYDMLDLPPLKNCYLDVNLADNVKKKPLGRIDNVRITVNNNLVPVDFVVLDIECNASCPIVLGRPFLRTVGAVIDMKEGNIKYQFPLKKGMEHFPRKRMKLPFDSIIRTSYDVDASTLDVT</sequence>
<evidence type="ECO:0000259" key="3">
    <source>
        <dbReference type="Pfam" id="PF03108"/>
    </source>
</evidence>
<dbReference type="Pfam" id="PF10551">
    <property type="entry name" value="MULE"/>
    <property type="match status" value="1"/>
</dbReference>
<dbReference type="SUPFAM" id="SSF50630">
    <property type="entry name" value="Acid proteases"/>
    <property type="match status" value="1"/>
</dbReference>
<organism evidence="5 6">
    <name type="scientific">Lolium multiflorum</name>
    <name type="common">Italian ryegrass</name>
    <name type="synonym">Lolium perenne subsp. multiflorum</name>
    <dbReference type="NCBI Taxonomy" id="4521"/>
    <lineage>
        <taxon>Eukaryota</taxon>
        <taxon>Viridiplantae</taxon>
        <taxon>Streptophyta</taxon>
        <taxon>Embryophyta</taxon>
        <taxon>Tracheophyta</taxon>
        <taxon>Spermatophyta</taxon>
        <taxon>Magnoliopsida</taxon>
        <taxon>Liliopsida</taxon>
        <taxon>Poales</taxon>
        <taxon>Poaceae</taxon>
        <taxon>BOP clade</taxon>
        <taxon>Pooideae</taxon>
        <taxon>Poodae</taxon>
        <taxon>Poeae</taxon>
        <taxon>Poeae Chloroplast Group 2 (Poeae type)</taxon>
        <taxon>Loliodinae</taxon>
        <taxon>Loliinae</taxon>
        <taxon>Lolium</taxon>
    </lineage>
</organism>
<protein>
    <submittedName>
        <fullName evidence="5">Uncharacterized protein</fullName>
    </submittedName>
</protein>